<keyword evidence="4" id="KW-1185">Reference proteome</keyword>
<evidence type="ECO:0000313" key="4">
    <source>
        <dbReference type="Proteomes" id="UP001168821"/>
    </source>
</evidence>
<protein>
    <recommendedName>
        <fullName evidence="5">Intron-binding protein aquarius</fullName>
    </recommendedName>
</protein>
<dbReference type="Proteomes" id="UP001168821">
    <property type="component" value="Unassembled WGS sequence"/>
</dbReference>
<evidence type="ECO:0000259" key="1">
    <source>
        <dbReference type="Pfam" id="PF16399"/>
    </source>
</evidence>
<dbReference type="InterPro" id="IPR032174">
    <property type="entry name" value="Aquarius_N"/>
</dbReference>
<evidence type="ECO:0000313" key="3">
    <source>
        <dbReference type="EMBL" id="KAJ3619196.1"/>
    </source>
</evidence>
<dbReference type="Pfam" id="PF16399">
    <property type="entry name" value="Aquarius_N_1st"/>
    <property type="match status" value="1"/>
</dbReference>
<evidence type="ECO:0000259" key="2">
    <source>
        <dbReference type="Pfam" id="PF21143"/>
    </source>
</evidence>
<organism evidence="3 4">
    <name type="scientific">Zophobas morio</name>
    <dbReference type="NCBI Taxonomy" id="2755281"/>
    <lineage>
        <taxon>Eukaryota</taxon>
        <taxon>Metazoa</taxon>
        <taxon>Ecdysozoa</taxon>
        <taxon>Arthropoda</taxon>
        <taxon>Hexapoda</taxon>
        <taxon>Insecta</taxon>
        <taxon>Pterygota</taxon>
        <taxon>Neoptera</taxon>
        <taxon>Endopterygota</taxon>
        <taxon>Coleoptera</taxon>
        <taxon>Polyphaga</taxon>
        <taxon>Cucujiformia</taxon>
        <taxon>Tenebrionidae</taxon>
        <taxon>Zophobas</taxon>
    </lineage>
</organism>
<evidence type="ECO:0008006" key="5">
    <source>
        <dbReference type="Google" id="ProtNLM"/>
    </source>
</evidence>
<feature type="non-terminal residue" evidence="3">
    <location>
        <position position="1"/>
    </location>
</feature>
<name>A0AA38HI07_9CUCU</name>
<proteinExistence type="predicted"/>
<feature type="domain" description="RNA helicase aquarius beta-barrel" evidence="2">
    <location>
        <begin position="195"/>
        <end position="270"/>
    </location>
</feature>
<sequence length="299" mass="34452">SVFNRLVELLRFYMGFEINNITGAALTETEMEALHYGAIKELQRLAFTDFPELEELAMASVSSIDSKEKLLVHLKPLSDERLLELAQRLYLVPAATSVDRNLLCDVITEKYVRRMSQIDAINRTPLFPSEDTLFYSNIPDKYFGDICLALPKLNLQFLTLHDYLLRNLNLFMLESFYEIREDIIDVIKRMPAYTDGEGRTHFGGWARMAVQMDTFSIVEVAKPNLGEFKPSKVRADISFDTSLLRANIKTEWDNLRRHDVLFLVAIQGSPHRIGKPDPKHPFLPQVHLLFFISLKGRRS</sequence>
<accession>A0AA38HI07</accession>
<dbReference type="EMBL" id="JALNTZ010002210">
    <property type="protein sequence ID" value="KAJ3619196.1"/>
    <property type="molecule type" value="Genomic_DNA"/>
</dbReference>
<dbReference type="InterPro" id="IPR048966">
    <property type="entry name" value="Aquarius_b-barrel"/>
</dbReference>
<feature type="domain" description="RNA helicase aquarius N-terminal" evidence="1">
    <location>
        <begin position="2"/>
        <end position="114"/>
    </location>
</feature>
<reference evidence="3" key="1">
    <citation type="journal article" date="2023" name="G3 (Bethesda)">
        <title>Whole genome assemblies of Zophobas morio and Tenebrio molitor.</title>
        <authorList>
            <person name="Kaur S."/>
            <person name="Stinson S.A."/>
            <person name="diCenzo G.C."/>
        </authorList>
    </citation>
    <scope>NUCLEOTIDE SEQUENCE</scope>
    <source>
        <strain evidence="3">QUZm001</strain>
    </source>
</reference>
<dbReference type="Pfam" id="PF21143">
    <property type="entry name" value="Aquarius_N_2nd"/>
    <property type="match status" value="1"/>
</dbReference>
<comment type="caution">
    <text evidence="3">The sequence shown here is derived from an EMBL/GenBank/DDBJ whole genome shotgun (WGS) entry which is preliminary data.</text>
</comment>
<dbReference type="AlphaFoldDB" id="A0AA38HI07"/>
<gene>
    <name evidence="3" type="ORF">Zmor_008726</name>
</gene>